<sequence>MLAVIRIRGTVGFYYKIKETLDMLNIRRKNYMTILPNTPSYMGMLKRAKDTITYGEINLETLTYLLEKRGELRGKQRLTDEYIKENSEYKSIKDFAKAVYEGKAKLSDVPGLKKFFRLHPPRKGFKSVKRGYNEGGDLGYRGEAINELIVRMA</sequence>
<dbReference type="HAMAP" id="MF_01371_A">
    <property type="entry name" value="Ribosomal_uL30_A"/>
    <property type="match status" value="1"/>
</dbReference>
<evidence type="ECO:0000256" key="4">
    <source>
        <dbReference type="HAMAP-Rule" id="MF_01371"/>
    </source>
</evidence>
<dbReference type="InterPro" id="IPR005997">
    <property type="entry name" value="Ribosomal_uL30_arc"/>
</dbReference>
<dbReference type="PANTHER" id="PTHR11524:SF16">
    <property type="entry name" value="LARGE RIBOSOMAL SUBUNIT PROTEIN UL30"/>
    <property type="match status" value="1"/>
</dbReference>
<dbReference type="Gene3D" id="1.10.15.30">
    <property type="match status" value="1"/>
</dbReference>
<dbReference type="PANTHER" id="PTHR11524">
    <property type="entry name" value="60S RIBOSOMAL PROTEIN L7"/>
    <property type="match status" value="1"/>
</dbReference>
<keyword evidence="2 4" id="KW-0689">Ribosomal protein</keyword>
<dbReference type="EMBL" id="CP084167">
    <property type="protein sequence ID" value="UJG44977.1"/>
    <property type="molecule type" value="Genomic_DNA"/>
</dbReference>
<evidence type="ECO:0000256" key="3">
    <source>
        <dbReference type="ARBA" id="ARBA00023274"/>
    </source>
</evidence>
<accession>A0A9Y1BTR7</accession>
<comment type="similarity">
    <text evidence="1 4">Belongs to the universal ribosomal protein uL30 family.</text>
</comment>
<dbReference type="SUPFAM" id="SSF55129">
    <property type="entry name" value="Ribosomal protein L30p/L7e"/>
    <property type="match status" value="1"/>
</dbReference>
<dbReference type="GO" id="GO:0003723">
    <property type="term" value="F:RNA binding"/>
    <property type="evidence" value="ECO:0007669"/>
    <property type="project" value="TreeGrafter"/>
</dbReference>
<dbReference type="InterPro" id="IPR036919">
    <property type="entry name" value="Ribo_uL30_ferredoxin-like_sf"/>
</dbReference>
<dbReference type="GO" id="GO:0000463">
    <property type="term" value="P:maturation of LSU-rRNA from tricistronic rRNA transcript (SSU-rRNA, 5.8S rRNA, LSU-rRNA)"/>
    <property type="evidence" value="ECO:0007669"/>
    <property type="project" value="TreeGrafter"/>
</dbReference>
<dbReference type="GO" id="GO:0006412">
    <property type="term" value="P:translation"/>
    <property type="evidence" value="ECO:0007669"/>
    <property type="project" value="UniProtKB-UniRule"/>
</dbReference>
<dbReference type="GO" id="GO:0022625">
    <property type="term" value="C:cytosolic large ribosomal subunit"/>
    <property type="evidence" value="ECO:0007669"/>
    <property type="project" value="UniProtKB-UniRule"/>
</dbReference>
<gene>
    <name evidence="4" type="primary">rpl30</name>
    <name evidence="6" type="ORF">K9W46_08415</name>
</gene>
<dbReference type="NCBIfam" id="TIGR01309">
    <property type="entry name" value="uL30_arch"/>
    <property type="match status" value="1"/>
</dbReference>
<dbReference type="AlphaFoldDB" id="A0A9Y1BTR7"/>
<dbReference type="InterPro" id="IPR039699">
    <property type="entry name" value="Ribosomal_uL30"/>
</dbReference>
<comment type="subunit">
    <text evidence="4">Part of the 50S ribosomal subunit.</text>
</comment>
<name>A0A9Y1BTR7_9ARCH</name>
<keyword evidence="3 4" id="KW-0687">Ribonucleoprotein</keyword>
<dbReference type="CDD" id="cd01657">
    <property type="entry name" value="Ribosomal_L7_archeal_euk"/>
    <property type="match status" value="1"/>
</dbReference>
<evidence type="ECO:0000259" key="5">
    <source>
        <dbReference type="Pfam" id="PF00327"/>
    </source>
</evidence>
<dbReference type="Gene3D" id="3.30.1390.20">
    <property type="entry name" value="Ribosomal protein L30, ferredoxin-like fold domain"/>
    <property type="match status" value="1"/>
</dbReference>
<evidence type="ECO:0000313" key="6">
    <source>
        <dbReference type="EMBL" id="UJG44977.1"/>
    </source>
</evidence>
<dbReference type="NCBIfam" id="NF004711">
    <property type="entry name" value="PRK06049.1"/>
    <property type="match status" value="1"/>
</dbReference>
<feature type="domain" description="Large ribosomal subunit protein uL30-like ferredoxin-like fold" evidence="5">
    <location>
        <begin position="2"/>
        <end position="50"/>
    </location>
</feature>
<evidence type="ECO:0000256" key="1">
    <source>
        <dbReference type="ARBA" id="ARBA00007594"/>
    </source>
</evidence>
<dbReference type="InterPro" id="IPR016082">
    <property type="entry name" value="Ribosomal_uL30_ferredoxin-like"/>
</dbReference>
<dbReference type="Pfam" id="PF00327">
    <property type="entry name" value="Ribosomal_L30"/>
    <property type="match status" value="1"/>
</dbReference>
<dbReference type="InterPro" id="IPR035808">
    <property type="entry name" value="Ribosomal_uL30_euk_arc"/>
</dbReference>
<reference evidence="6" key="1">
    <citation type="journal article" date="2022" name="Nat. Microbiol.">
        <title>Unique mobile elements and scalable gene flow at the prokaryote-eukaryote boundary revealed by circularized Asgard archaea genomes.</title>
        <authorList>
            <person name="Wu F."/>
            <person name="Speth D.R."/>
            <person name="Philosof A."/>
            <person name="Cremiere A."/>
            <person name="Narayanan A."/>
            <person name="Barco R.A."/>
            <person name="Connon S.A."/>
            <person name="Amend J.P."/>
            <person name="Antoshechkin I.A."/>
            <person name="Orphan V.J."/>
        </authorList>
    </citation>
    <scope>NUCLEOTIDE SEQUENCE</scope>
    <source>
        <strain evidence="6">PR6</strain>
    </source>
</reference>
<protein>
    <recommendedName>
        <fullName evidence="4">Large ribosomal subunit protein uL30</fullName>
    </recommendedName>
</protein>
<proteinExistence type="inferred from homology"/>
<evidence type="ECO:0000256" key="2">
    <source>
        <dbReference type="ARBA" id="ARBA00022980"/>
    </source>
</evidence>
<dbReference type="GO" id="GO:0003735">
    <property type="term" value="F:structural constituent of ribosome"/>
    <property type="evidence" value="ECO:0007669"/>
    <property type="project" value="UniProtKB-UniRule"/>
</dbReference>
<organism evidence="6">
    <name type="scientific">Candidatus Heimdallarchaeum endolithica</name>
    <dbReference type="NCBI Taxonomy" id="2876572"/>
    <lineage>
        <taxon>Archaea</taxon>
        <taxon>Promethearchaeati</taxon>
        <taxon>Candidatus Heimdallarchaeota</taxon>
        <taxon>Candidatus Heimdallarchaeia (ex Rinke et al. 2021) (nom. nud.)</taxon>
        <taxon>Candidatus Heimdallarchaeales</taxon>
        <taxon>Candidatus Heimdallarchaeaceae</taxon>
        <taxon>Candidatus Heimdallarchaeum</taxon>
    </lineage>
</organism>
<dbReference type="Proteomes" id="UP001200513">
    <property type="component" value="Chromosome"/>
</dbReference>